<dbReference type="RefSeq" id="WP_114577503.1">
    <property type="nucleotide sequence ID" value="NZ_JAIVEF010000011.1"/>
</dbReference>
<dbReference type="InterPro" id="IPR024502">
    <property type="entry name" value="DUF3194"/>
</dbReference>
<keyword evidence="3" id="KW-1185">Reference proteome</keyword>
<evidence type="ECO:0000313" key="3">
    <source>
        <dbReference type="Proteomes" id="UP001595925"/>
    </source>
</evidence>
<dbReference type="InterPro" id="IPR035954">
    <property type="entry name" value="MTH677-like_sf"/>
</dbReference>
<proteinExistence type="inferred from homology"/>
<comment type="similarity">
    <text evidence="1">Belongs to the UPF0440 family.</text>
</comment>
<organism evidence="2 3">
    <name type="scientific">Saliphagus infecundisoli</name>
    <dbReference type="NCBI Taxonomy" id="1849069"/>
    <lineage>
        <taxon>Archaea</taxon>
        <taxon>Methanobacteriati</taxon>
        <taxon>Methanobacteriota</taxon>
        <taxon>Stenosarchaea group</taxon>
        <taxon>Halobacteria</taxon>
        <taxon>Halobacteriales</taxon>
        <taxon>Natrialbaceae</taxon>
        <taxon>Saliphagus</taxon>
    </lineage>
</organism>
<comment type="caution">
    <text evidence="2">The sequence shown here is derived from an EMBL/GenBank/DDBJ whole genome shotgun (WGS) entry which is preliminary data.</text>
</comment>
<dbReference type="EMBL" id="JBHSJG010000026">
    <property type="protein sequence ID" value="MFC4987522.1"/>
    <property type="molecule type" value="Genomic_DNA"/>
</dbReference>
<reference evidence="2 3" key="1">
    <citation type="journal article" date="2019" name="Int. J. Syst. Evol. Microbiol.">
        <title>The Global Catalogue of Microorganisms (GCM) 10K type strain sequencing project: providing services to taxonomists for standard genome sequencing and annotation.</title>
        <authorList>
            <consortium name="The Broad Institute Genomics Platform"/>
            <consortium name="The Broad Institute Genome Sequencing Center for Infectious Disease"/>
            <person name="Wu L."/>
            <person name="Ma J."/>
        </authorList>
    </citation>
    <scope>NUCLEOTIDE SEQUENCE [LARGE SCALE GENOMIC DNA]</scope>
    <source>
        <strain evidence="2 3">CGMCC 1.15824</strain>
    </source>
</reference>
<evidence type="ECO:0000256" key="1">
    <source>
        <dbReference type="ARBA" id="ARBA00008515"/>
    </source>
</evidence>
<name>A0ABD5QCV0_9EURY</name>
<protein>
    <submittedName>
        <fullName evidence="2">DUF3194 domain-containing protein</fullName>
    </submittedName>
</protein>
<dbReference type="Pfam" id="PF11419">
    <property type="entry name" value="DUF3194"/>
    <property type="match status" value="1"/>
</dbReference>
<dbReference type="Gene3D" id="3.30.300.100">
    <property type="entry name" value="MTH677-like"/>
    <property type="match status" value="1"/>
</dbReference>
<dbReference type="AlphaFoldDB" id="A0ABD5QCV0"/>
<gene>
    <name evidence="2" type="ORF">ACFPFO_07055</name>
</gene>
<evidence type="ECO:0000313" key="2">
    <source>
        <dbReference type="EMBL" id="MFC4987522.1"/>
    </source>
</evidence>
<accession>A0ABD5QCV0</accession>
<dbReference type="Proteomes" id="UP001595925">
    <property type="component" value="Unassembled WGS sequence"/>
</dbReference>
<sequence>MAEGGPTDEEVVRTAAEAAEGVVFARYKQSAVRDLDVTVSFENDVLDVDVYLNPPADADPDPDRVADDAALAARSAVDDLFASSG</sequence>